<feature type="region of interest" description="Disordered" evidence="1">
    <location>
        <begin position="23"/>
        <end position="52"/>
    </location>
</feature>
<keyword evidence="2" id="KW-0732">Signal</keyword>
<evidence type="ECO:0000256" key="2">
    <source>
        <dbReference type="SAM" id="SignalP"/>
    </source>
</evidence>
<evidence type="ECO:0000313" key="4">
    <source>
        <dbReference type="Proteomes" id="UP000275749"/>
    </source>
</evidence>
<comment type="caution">
    <text evidence="3">The sequence shown here is derived from an EMBL/GenBank/DDBJ whole genome shotgun (WGS) entry which is preliminary data.</text>
</comment>
<feature type="signal peptide" evidence="2">
    <location>
        <begin position="1"/>
        <end position="26"/>
    </location>
</feature>
<feature type="chain" id="PRO_5017954254" evidence="2">
    <location>
        <begin position="27"/>
        <end position="65"/>
    </location>
</feature>
<dbReference type="Proteomes" id="UP000275749">
    <property type="component" value="Unassembled WGS sequence"/>
</dbReference>
<accession>A0A3N1ZVE0</accession>
<reference evidence="3 4" key="1">
    <citation type="submission" date="2018-11" db="EMBL/GenBank/DDBJ databases">
        <title>Sequencing the genomes of 1000 actinobacteria strains.</title>
        <authorList>
            <person name="Klenk H.-P."/>
        </authorList>
    </citation>
    <scope>NUCLEOTIDE SEQUENCE [LARGE SCALE GENOMIC DNA]</scope>
    <source>
        <strain evidence="3 4">DSM 10546</strain>
    </source>
</reference>
<proteinExistence type="predicted"/>
<dbReference type="EMBL" id="RKHG01000001">
    <property type="protein sequence ID" value="ROR54811.1"/>
    <property type="molecule type" value="Genomic_DNA"/>
</dbReference>
<sequence length="65" mass="6661">MKHLAVSLATVATLALSMGVSTPAHAAPATNPGHAATSQLLDSETTTSSASASIWRPCTLIKRCR</sequence>
<dbReference type="RefSeq" id="WP_123575800.1">
    <property type="nucleotide sequence ID" value="NZ_RKHG01000001.1"/>
</dbReference>
<protein>
    <submittedName>
        <fullName evidence="3">Uncharacterized protein</fullName>
    </submittedName>
</protein>
<feature type="compositionally biased region" description="Low complexity" evidence="1">
    <location>
        <begin position="43"/>
        <end position="52"/>
    </location>
</feature>
<organism evidence="3 4">
    <name type="scientific">Luteococcus japonicus</name>
    <dbReference type="NCBI Taxonomy" id="33984"/>
    <lineage>
        <taxon>Bacteria</taxon>
        <taxon>Bacillati</taxon>
        <taxon>Actinomycetota</taxon>
        <taxon>Actinomycetes</taxon>
        <taxon>Propionibacteriales</taxon>
        <taxon>Propionibacteriaceae</taxon>
        <taxon>Luteococcus</taxon>
    </lineage>
</organism>
<name>A0A3N1ZVE0_9ACTN</name>
<evidence type="ECO:0000313" key="3">
    <source>
        <dbReference type="EMBL" id="ROR54811.1"/>
    </source>
</evidence>
<evidence type="ECO:0000256" key="1">
    <source>
        <dbReference type="SAM" id="MobiDB-lite"/>
    </source>
</evidence>
<dbReference type="AlphaFoldDB" id="A0A3N1ZVE0"/>
<gene>
    <name evidence="3" type="ORF">EDD41_2042</name>
</gene>